<dbReference type="EMBL" id="CAJGYM010000054">
    <property type="protein sequence ID" value="CAD6195389.1"/>
    <property type="molecule type" value="Genomic_DNA"/>
</dbReference>
<name>A0A8S1HHD9_9PELO</name>
<reference evidence="1" key="1">
    <citation type="submission" date="2020-10" db="EMBL/GenBank/DDBJ databases">
        <authorList>
            <person name="Kikuchi T."/>
        </authorList>
    </citation>
    <scope>NUCLEOTIDE SEQUENCE</scope>
    <source>
        <strain evidence="1">NKZ352</strain>
    </source>
</reference>
<organism evidence="1 2">
    <name type="scientific">Caenorhabditis auriculariae</name>
    <dbReference type="NCBI Taxonomy" id="2777116"/>
    <lineage>
        <taxon>Eukaryota</taxon>
        <taxon>Metazoa</taxon>
        <taxon>Ecdysozoa</taxon>
        <taxon>Nematoda</taxon>
        <taxon>Chromadorea</taxon>
        <taxon>Rhabditida</taxon>
        <taxon>Rhabditina</taxon>
        <taxon>Rhabditomorpha</taxon>
        <taxon>Rhabditoidea</taxon>
        <taxon>Rhabditidae</taxon>
        <taxon>Peloderinae</taxon>
        <taxon>Caenorhabditis</taxon>
    </lineage>
</organism>
<dbReference type="Proteomes" id="UP000835052">
    <property type="component" value="Unassembled WGS sequence"/>
</dbReference>
<evidence type="ECO:0000313" key="2">
    <source>
        <dbReference type="Proteomes" id="UP000835052"/>
    </source>
</evidence>
<dbReference type="PANTHER" id="PTHR40351:SF1">
    <property type="entry name" value="INTRINSICALLY DISORDERED PROTEIN, CLASS C"/>
    <property type="match status" value="1"/>
</dbReference>
<dbReference type="PANTHER" id="PTHR40351">
    <property type="entry name" value="PROTEIN CBG19323"/>
    <property type="match status" value="1"/>
</dbReference>
<dbReference type="AlphaFoldDB" id="A0A8S1HHD9"/>
<dbReference type="OrthoDB" id="5876171at2759"/>
<evidence type="ECO:0000313" key="1">
    <source>
        <dbReference type="EMBL" id="CAD6195389.1"/>
    </source>
</evidence>
<comment type="caution">
    <text evidence="1">The sequence shown here is derived from an EMBL/GenBank/DDBJ whole genome shotgun (WGS) entry which is preliminary data.</text>
</comment>
<accession>A0A8S1HHD9</accession>
<proteinExistence type="predicted"/>
<keyword evidence="2" id="KW-1185">Reference proteome</keyword>
<sequence>MIFWAVPLEPRVISESRQPSKQAAKPNRQISAARPVASDFFDLAHLALKKDNRCQLTLRNRVPIVHLARARGQNSRIAQSESNTKAACLRTSHANSRENMLKRRVLGDGRNQLISVVVDQPPAEKDTSSQPTMQTISMFVAIGLAVATSAQFAAWPAQSYSPFYQSLFGAASSPVLSAPLNGGVAPVAAAPPVFAAPAPVLAAPAPVFAAPAPVLAAPAPVFAAPALPVAAPAVVRGPAYAYAPSPVLAPLRSPVVAPVAPAPVFAAPAPVLAAPAPVLAAPRFVPAYAPFARSAMFIGSNKAKMN</sequence>
<gene>
    <name evidence="1" type="ORF">CAUJ_LOCUS11308</name>
</gene>
<protein>
    <submittedName>
        <fullName evidence="1">Uncharacterized protein</fullName>
    </submittedName>
</protein>